<keyword evidence="4" id="KW-1185">Reference proteome</keyword>
<evidence type="ECO:0000256" key="1">
    <source>
        <dbReference type="ARBA" id="ARBA00022603"/>
    </source>
</evidence>
<keyword evidence="1 3" id="KW-0489">Methyltransferase</keyword>
<keyword evidence="2 3" id="KW-0808">Transferase</keyword>
<dbReference type="AlphaFoldDB" id="A0A7W5AUK0"/>
<dbReference type="Pfam" id="PF02636">
    <property type="entry name" value="Methyltransf_28"/>
    <property type="match status" value="1"/>
</dbReference>
<dbReference type="Proteomes" id="UP000570361">
    <property type="component" value="Unassembled WGS sequence"/>
</dbReference>
<evidence type="ECO:0000256" key="2">
    <source>
        <dbReference type="ARBA" id="ARBA00022679"/>
    </source>
</evidence>
<accession>A0A7W5AUK0</accession>
<dbReference type="GO" id="GO:0035243">
    <property type="term" value="F:protein-arginine omega-N symmetric methyltransferase activity"/>
    <property type="evidence" value="ECO:0007669"/>
    <property type="project" value="TreeGrafter"/>
</dbReference>
<dbReference type="PANTHER" id="PTHR12049">
    <property type="entry name" value="PROTEIN ARGININE METHYLTRANSFERASE NDUFAF7, MITOCHONDRIAL"/>
    <property type="match status" value="1"/>
</dbReference>
<comment type="caution">
    <text evidence="3">The sequence shown here is derived from an EMBL/GenBank/DDBJ whole genome shotgun (WGS) entry which is preliminary data.</text>
</comment>
<dbReference type="GO" id="GO:0032259">
    <property type="term" value="P:methylation"/>
    <property type="evidence" value="ECO:0007669"/>
    <property type="project" value="UniProtKB-KW"/>
</dbReference>
<dbReference type="SUPFAM" id="SSF53335">
    <property type="entry name" value="S-adenosyl-L-methionine-dependent methyltransferases"/>
    <property type="match status" value="1"/>
</dbReference>
<dbReference type="PANTHER" id="PTHR12049:SF7">
    <property type="entry name" value="PROTEIN ARGININE METHYLTRANSFERASE NDUFAF7, MITOCHONDRIAL"/>
    <property type="match status" value="1"/>
</dbReference>
<evidence type="ECO:0000313" key="4">
    <source>
        <dbReference type="Proteomes" id="UP000570361"/>
    </source>
</evidence>
<dbReference type="InterPro" id="IPR003788">
    <property type="entry name" value="NDUFAF7"/>
</dbReference>
<name>A0A7W5AUK0_9BACL</name>
<dbReference type="EMBL" id="JACHXK010000002">
    <property type="protein sequence ID" value="MBB3109039.1"/>
    <property type="molecule type" value="Genomic_DNA"/>
</dbReference>
<evidence type="ECO:0000313" key="3">
    <source>
        <dbReference type="EMBL" id="MBB3109039.1"/>
    </source>
</evidence>
<reference evidence="3 4" key="1">
    <citation type="submission" date="2020-08" db="EMBL/GenBank/DDBJ databases">
        <title>Genomic Encyclopedia of Type Strains, Phase III (KMG-III): the genomes of soil and plant-associated and newly described type strains.</title>
        <authorList>
            <person name="Whitman W."/>
        </authorList>
    </citation>
    <scope>NUCLEOTIDE SEQUENCE [LARGE SCALE GENOMIC DNA]</scope>
    <source>
        <strain evidence="3 4">CECT 5862</strain>
    </source>
</reference>
<protein>
    <submittedName>
        <fullName evidence="3">SAM-dependent MidA family methyltransferase</fullName>
    </submittedName>
</protein>
<dbReference type="InterPro" id="IPR029063">
    <property type="entry name" value="SAM-dependent_MTases_sf"/>
</dbReference>
<gene>
    <name evidence="3" type="ORF">FHS18_001091</name>
</gene>
<sequence length="420" mass="47326">MMTILNYYMRISNLLYLAASLQCLRREGNQLAASIYERIGERIASSKIEGTVWQEGAGILLSCITFRDYMEICLYDPNYGYYRSGSVRVGKSGDFYTSSAIGSVMGEKVALCMREWIDRFDGGADAAEWAAGTGRLSEQILSSWEGSSWPGLRDMAYAIVDNHPEHLATARQSIETSRFTPFITLLSEEEASQESWRRHKAIVMVANELLDAFPVHLIERNQGELWEIGVALRADEQHQLQEVRIPLRNAEIIHYLQTNKMKLREGQRIEVNLDAASWLHRISNLIEAGALILIDYGHETDELLGAHRHCGTLMCYSGHVAHDNPYIRPGKQDITAHVNFSAIRSCAESAGFVQAYYATQKQFLIDYGVLSDLHNHGSTDPFSERARRNRSIRQLLLSDGMSETFKVLILTKGASPVLTQ</sequence>
<proteinExistence type="predicted"/>
<dbReference type="Gene3D" id="3.40.50.12710">
    <property type="match status" value="1"/>
</dbReference>
<dbReference type="InterPro" id="IPR038375">
    <property type="entry name" value="NDUFAF7_sf"/>
</dbReference>
<organism evidence="3 4">
    <name type="scientific">Paenibacillus phyllosphaerae</name>
    <dbReference type="NCBI Taxonomy" id="274593"/>
    <lineage>
        <taxon>Bacteria</taxon>
        <taxon>Bacillati</taxon>
        <taxon>Bacillota</taxon>
        <taxon>Bacilli</taxon>
        <taxon>Bacillales</taxon>
        <taxon>Paenibacillaceae</taxon>
        <taxon>Paenibacillus</taxon>
    </lineage>
</organism>